<comment type="cofactor">
    <cofactor evidence="1">
        <name>FAD</name>
        <dbReference type="ChEBI" id="CHEBI:57692"/>
    </cofactor>
</comment>
<dbReference type="PANTHER" id="PTHR43400:SF10">
    <property type="entry name" value="3-OXOSTEROID 1-DEHYDROGENASE"/>
    <property type="match status" value="1"/>
</dbReference>
<sequence>MQEVSRRTFLKGAVIAGAISSLGALTACSPKAANESAHAEEASNKGASWREAPEAIADTEISETVAFDVVVVGAGISGLSAANSAAEQGLSVAVVEKFSEGRYGGSYFGVINSRLHQQDGVDIKMTDVMTDFLRENQNSVDNVLISRWLSNSGEAMDWLLDKTEAAGLTSYLTTTDGYKRTPSATYNAHANLLDEGVYPGVRIGYNAERPDRDANDFGLACLKDAAEASGVQLYYETPASQLVKDGDKVTGVVAQRADGTYLKLNAAKGVVLASGDFIADTDMVAELLPWAVDLCKNGNGYAMVMDNAPTEALNTGDGQKMGVWAGAKMQDRGHSIMCAGGGTLTGPFLWVNSEGKRFLNENTSGGPAMASQLTIPENSTAFQIFDSKFGEDINRIGIMAFDGVIEATDEYVENIKKSATYQADTIEELAGQIGVDPTTLAETIARKNELAAAGDDVDFGVAPDRILTVEEPPFYATPSGSVAFVGLSGLVCNENLEVLTESGDVLPGLYAVGNMVGRRSANMYTTPICGATNGMALTDGYLLGKHLAEN</sequence>
<dbReference type="Gene3D" id="3.50.50.60">
    <property type="entry name" value="FAD/NAD(P)-binding domain"/>
    <property type="match status" value="1"/>
</dbReference>
<comment type="caution">
    <text evidence="6">The sequence shown here is derived from an EMBL/GenBank/DDBJ whole genome shotgun (WGS) entry which is preliminary data.</text>
</comment>
<dbReference type="PANTHER" id="PTHR43400">
    <property type="entry name" value="FUMARATE REDUCTASE"/>
    <property type="match status" value="1"/>
</dbReference>
<keyword evidence="2" id="KW-0285">Flavoprotein</keyword>
<dbReference type="RefSeq" id="WP_186939023.1">
    <property type="nucleotide sequence ID" value="NZ_JACOOA010000004.1"/>
</dbReference>
<dbReference type="Gene3D" id="3.90.700.10">
    <property type="entry name" value="Succinate dehydrogenase/fumarate reductase flavoprotein, catalytic domain"/>
    <property type="match status" value="1"/>
</dbReference>
<evidence type="ECO:0000313" key="7">
    <source>
        <dbReference type="Proteomes" id="UP000622448"/>
    </source>
</evidence>
<dbReference type="InterPro" id="IPR003953">
    <property type="entry name" value="FAD-dep_OxRdtase_2_FAD-bd"/>
</dbReference>
<keyword evidence="7" id="KW-1185">Reference proteome</keyword>
<dbReference type="Pfam" id="PF00890">
    <property type="entry name" value="FAD_binding_2"/>
    <property type="match status" value="1"/>
</dbReference>
<dbReference type="InterPro" id="IPR006311">
    <property type="entry name" value="TAT_signal"/>
</dbReference>
<proteinExistence type="predicted"/>
<evidence type="ECO:0000313" key="6">
    <source>
        <dbReference type="EMBL" id="MBC5584725.1"/>
    </source>
</evidence>
<dbReference type="InterPro" id="IPR050315">
    <property type="entry name" value="FAD-oxidoreductase_2"/>
</dbReference>
<dbReference type="InterPro" id="IPR036188">
    <property type="entry name" value="FAD/NAD-bd_sf"/>
</dbReference>
<dbReference type="PRINTS" id="PR00411">
    <property type="entry name" value="PNDRDTASEI"/>
</dbReference>
<organism evidence="6 7">
    <name type="scientific">Eggerthella hominis</name>
    <dbReference type="NCBI Taxonomy" id="2763043"/>
    <lineage>
        <taxon>Bacteria</taxon>
        <taxon>Bacillati</taxon>
        <taxon>Actinomycetota</taxon>
        <taxon>Coriobacteriia</taxon>
        <taxon>Eggerthellales</taxon>
        <taxon>Eggerthellaceae</taxon>
        <taxon>Eggerthella</taxon>
    </lineage>
</organism>
<gene>
    <name evidence="6" type="ORF">H8S61_11060</name>
</gene>
<dbReference type="PROSITE" id="PS51318">
    <property type="entry name" value="TAT"/>
    <property type="match status" value="1"/>
</dbReference>
<dbReference type="PROSITE" id="PS51257">
    <property type="entry name" value="PROKAR_LIPOPROTEIN"/>
    <property type="match status" value="1"/>
</dbReference>
<evidence type="ECO:0000256" key="4">
    <source>
        <dbReference type="ARBA" id="ARBA00023002"/>
    </source>
</evidence>
<name>A0ABR7BTL4_9ACTN</name>
<feature type="domain" description="FAD-dependent oxidoreductase 2 FAD-binding" evidence="5">
    <location>
        <begin position="68"/>
        <end position="517"/>
    </location>
</feature>
<keyword evidence="4" id="KW-0560">Oxidoreductase</keyword>
<dbReference type="InterPro" id="IPR027477">
    <property type="entry name" value="Succ_DH/fumarate_Rdtase_cat_sf"/>
</dbReference>
<dbReference type="Proteomes" id="UP000622448">
    <property type="component" value="Unassembled WGS sequence"/>
</dbReference>
<accession>A0ABR7BTL4</accession>
<protein>
    <submittedName>
        <fullName evidence="6">FAD-dependent oxidoreductase</fullName>
    </submittedName>
</protein>
<dbReference type="EMBL" id="JACOOA010000004">
    <property type="protein sequence ID" value="MBC5584725.1"/>
    <property type="molecule type" value="Genomic_DNA"/>
</dbReference>
<evidence type="ECO:0000259" key="5">
    <source>
        <dbReference type="Pfam" id="PF00890"/>
    </source>
</evidence>
<evidence type="ECO:0000256" key="2">
    <source>
        <dbReference type="ARBA" id="ARBA00022630"/>
    </source>
</evidence>
<evidence type="ECO:0000256" key="1">
    <source>
        <dbReference type="ARBA" id="ARBA00001974"/>
    </source>
</evidence>
<dbReference type="SUPFAM" id="SSF51905">
    <property type="entry name" value="FAD/NAD(P)-binding domain"/>
    <property type="match status" value="1"/>
</dbReference>
<dbReference type="SUPFAM" id="SSF56425">
    <property type="entry name" value="Succinate dehydrogenase/fumarate reductase flavoprotein, catalytic domain"/>
    <property type="match status" value="1"/>
</dbReference>
<reference evidence="6 7" key="1">
    <citation type="submission" date="2020-08" db="EMBL/GenBank/DDBJ databases">
        <title>Genome public.</title>
        <authorList>
            <person name="Liu C."/>
            <person name="Sun Q."/>
        </authorList>
    </citation>
    <scope>NUCLEOTIDE SEQUENCE [LARGE SCALE GENOMIC DNA]</scope>
    <source>
        <strain evidence="6 7">NSJ-70</strain>
    </source>
</reference>
<evidence type="ECO:0000256" key="3">
    <source>
        <dbReference type="ARBA" id="ARBA00022827"/>
    </source>
</evidence>
<keyword evidence="3" id="KW-0274">FAD</keyword>